<proteinExistence type="inferred from homology"/>
<comment type="pathway">
    <text evidence="2">Carbohydrate metabolism; hexose metabolism.</text>
</comment>
<comment type="catalytic activity">
    <reaction evidence="5">
        <text>D-fructose + ATP = D-fructose 6-phosphate + ADP + H(+)</text>
        <dbReference type="Rhea" id="RHEA:16125"/>
        <dbReference type="ChEBI" id="CHEBI:15378"/>
        <dbReference type="ChEBI" id="CHEBI:30616"/>
        <dbReference type="ChEBI" id="CHEBI:37721"/>
        <dbReference type="ChEBI" id="CHEBI:61527"/>
        <dbReference type="ChEBI" id="CHEBI:456216"/>
        <dbReference type="EC" id="2.7.1.1"/>
    </reaction>
    <physiologicalReaction direction="left-to-right" evidence="5">
        <dbReference type="Rhea" id="RHEA:16126"/>
    </physiologicalReaction>
</comment>
<evidence type="ECO:0000313" key="10">
    <source>
        <dbReference type="Proteomes" id="UP000002748"/>
    </source>
</evidence>
<keyword evidence="6 9" id="KW-0418">Kinase</keyword>
<dbReference type="Gene3D" id="3.30.420.40">
    <property type="match status" value="1"/>
</dbReference>
<dbReference type="EMBL" id="ALBS01000095">
    <property type="protein sequence ID" value="EJT50721.1"/>
    <property type="molecule type" value="Genomic_DNA"/>
</dbReference>
<feature type="compositionally biased region" description="Basic and acidic residues" evidence="7">
    <location>
        <begin position="15"/>
        <end position="27"/>
    </location>
</feature>
<dbReference type="InterPro" id="IPR043129">
    <property type="entry name" value="ATPase_NBD"/>
</dbReference>
<dbReference type="EC" id="2.7.1.-" evidence="6"/>
<accession>J5TFU7</accession>
<feature type="compositionally biased region" description="Basic and acidic residues" evidence="7">
    <location>
        <begin position="58"/>
        <end position="70"/>
    </location>
</feature>
<dbReference type="PANTHER" id="PTHR19443">
    <property type="entry name" value="HEXOKINASE"/>
    <property type="match status" value="1"/>
</dbReference>
<organism evidence="9 10">
    <name type="scientific">Trichosporon asahii var. asahii (strain ATCC 90039 / CBS 2479 / JCM 2466 / KCTC 7840 / NBRC 103889/ NCYC 2677 / UAMH 7654)</name>
    <name type="common">Yeast</name>
    <dbReference type="NCBI Taxonomy" id="1186058"/>
    <lineage>
        <taxon>Eukaryota</taxon>
        <taxon>Fungi</taxon>
        <taxon>Dikarya</taxon>
        <taxon>Basidiomycota</taxon>
        <taxon>Agaricomycotina</taxon>
        <taxon>Tremellomycetes</taxon>
        <taxon>Trichosporonales</taxon>
        <taxon>Trichosporonaceae</taxon>
        <taxon>Trichosporon</taxon>
    </lineage>
</organism>
<dbReference type="GO" id="GO:0001678">
    <property type="term" value="P:intracellular glucose homeostasis"/>
    <property type="evidence" value="ECO:0007669"/>
    <property type="project" value="InterPro"/>
</dbReference>
<name>J5TFU7_TRIAS</name>
<evidence type="ECO:0000256" key="4">
    <source>
        <dbReference type="ARBA" id="ARBA00044613"/>
    </source>
</evidence>
<dbReference type="KEGG" id="tasa:A1Q1_08148"/>
<dbReference type="Gene3D" id="1.10.287.1250">
    <property type="match status" value="1"/>
</dbReference>
<sequence>MSENGTQQQQQPKEQQPKEQQSKDSKPHYPSSPLDNGTNIGSAFGRKASISGGQPFALERRPSTGSDRRSSNSSSRRPSFGAPLHGLTSMTAVDSPPASAALSRSPSGRSSRASSRRGSGTVVTVTGQQVVFHTRTQFPHAEKPTLSDHLRKYESLFTGELFRNEFQLIPVTPQRMRMIVTAFEDTLDLGLEKKGQVVPMIPTFVFGWPTGHEKGEFLAVDLGGTNLRVCLVTLEGEGKFEVTQTKYKLTEEQKQEDGQAL</sequence>
<dbReference type="RefSeq" id="XP_014181770.1">
    <property type="nucleotide sequence ID" value="XM_014326295.1"/>
</dbReference>
<evidence type="ECO:0000256" key="5">
    <source>
        <dbReference type="ARBA" id="ARBA00047905"/>
    </source>
</evidence>
<keyword evidence="6" id="KW-0547">Nucleotide-binding</keyword>
<evidence type="ECO:0000256" key="1">
    <source>
        <dbReference type="ARBA" id="ARBA00004888"/>
    </source>
</evidence>
<protein>
    <recommendedName>
        <fullName evidence="6">Phosphotransferase</fullName>
        <ecNumber evidence="6">2.7.1.-</ecNumber>
    </recommendedName>
</protein>
<evidence type="ECO:0000256" key="3">
    <source>
        <dbReference type="ARBA" id="ARBA00023152"/>
    </source>
</evidence>
<dbReference type="InterPro" id="IPR001312">
    <property type="entry name" value="Hexokinase"/>
</dbReference>
<dbReference type="GO" id="GO:0005739">
    <property type="term" value="C:mitochondrion"/>
    <property type="evidence" value="ECO:0007669"/>
    <property type="project" value="TreeGrafter"/>
</dbReference>
<dbReference type="GO" id="GO:0019158">
    <property type="term" value="F:mannokinase activity"/>
    <property type="evidence" value="ECO:0007669"/>
    <property type="project" value="TreeGrafter"/>
</dbReference>
<reference evidence="9 10" key="1">
    <citation type="journal article" date="2012" name="Eukaryot. Cell">
        <title>Draft genome sequence of CBS 2479, the standard type strain of Trichosporon asahii.</title>
        <authorList>
            <person name="Yang R.Y."/>
            <person name="Li H.T."/>
            <person name="Zhu H."/>
            <person name="Zhou G.P."/>
            <person name="Wang M."/>
            <person name="Wang L."/>
        </authorList>
    </citation>
    <scope>NUCLEOTIDE SEQUENCE [LARGE SCALE GENOMIC DNA]</scope>
    <source>
        <strain evidence="10">ATCC 90039 / CBS 2479 / JCM 2466 / KCTC 7840 / NCYC 2677 / UAMH 7654</strain>
    </source>
</reference>
<comment type="caution">
    <text evidence="9">The sequence shown here is derived from an EMBL/GenBank/DDBJ whole genome shotgun (WGS) entry which is preliminary data.</text>
</comment>
<evidence type="ECO:0000256" key="2">
    <source>
        <dbReference type="ARBA" id="ARBA00005028"/>
    </source>
</evidence>
<dbReference type="Pfam" id="PF00349">
    <property type="entry name" value="Hexokinase_1"/>
    <property type="match status" value="1"/>
</dbReference>
<comment type="catalytic activity">
    <reaction evidence="4">
        <text>a D-hexose + ATP = a D-hexose 6-phosphate + ADP + H(+)</text>
        <dbReference type="Rhea" id="RHEA:22740"/>
        <dbReference type="ChEBI" id="CHEBI:4194"/>
        <dbReference type="ChEBI" id="CHEBI:15378"/>
        <dbReference type="ChEBI" id="CHEBI:30616"/>
        <dbReference type="ChEBI" id="CHEBI:229467"/>
        <dbReference type="ChEBI" id="CHEBI:456216"/>
        <dbReference type="EC" id="2.7.1.1"/>
    </reaction>
    <physiologicalReaction direction="left-to-right" evidence="4">
        <dbReference type="Rhea" id="RHEA:22741"/>
    </physiologicalReaction>
</comment>
<dbReference type="Proteomes" id="UP000002748">
    <property type="component" value="Unassembled WGS sequence"/>
</dbReference>
<keyword evidence="6" id="KW-0067">ATP-binding</keyword>
<evidence type="ECO:0000313" key="9">
    <source>
        <dbReference type="EMBL" id="EJT50721.1"/>
    </source>
</evidence>
<feature type="domain" description="Hexokinase N-terminal" evidence="8">
    <location>
        <begin position="170"/>
        <end position="261"/>
    </location>
</feature>
<dbReference type="SUPFAM" id="SSF53067">
    <property type="entry name" value="Actin-like ATPase domain"/>
    <property type="match status" value="1"/>
</dbReference>
<dbReference type="VEuPathDB" id="FungiDB:A1Q1_08148"/>
<dbReference type="GO" id="GO:0006096">
    <property type="term" value="P:glycolytic process"/>
    <property type="evidence" value="ECO:0007669"/>
    <property type="project" value="UniProtKB-KW"/>
</dbReference>
<dbReference type="HOGENOM" id="CLU_1166550_0_0_1"/>
<comment type="pathway">
    <text evidence="1">Carbohydrate degradation; glycolysis; D-glyceraldehyde 3-phosphate and glycerone phosphate from D-glucose: step 1/4.</text>
</comment>
<feature type="compositionally biased region" description="Low complexity" evidence="7">
    <location>
        <begin position="95"/>
        <end position="122"/>
    </location>
</feature>
<dbReference type="GO" id="GO:0005524">
    <property type="term" value="F:ATP binding"/>
    <property type="evidence" value="ECO:0007669"/>
    <property type="project" value="UniProtKB-UniRule"/>
</dbReference>
<dbReference type="GO" id="GO:0005536">
    <property type="term" value="F:D-glucose binding"/>
    <property type="evidence" value="ECO:0007669"/>
    <property type="project" value="InterPro"/>
</dbReference>
<dbReference type="PANTHER" id="PTHR19443:SF16">
    <property type="entry name" value="HEXOKINASE TYPE 1-RELATED"/>
    <property type="match status" value="1"/>
</dbReference>
<dbReference type="GO" id="GO:0004340">
    <property type="term" value="F:glucokinase activity"/>
    <property type="evidence" value="ECO:0007669"/>
    <property type="project" value="TreeGrafter"/>
</dbReference>
<keyword evidence="6" id="KW-0808">Transferase</keyword>
<dbReference type="InterPro" id="IPR022672">
    <property type="entry name" value="Hexokinase_N"/>
</dbReference>
<evidence type="ECO:0000256" key="6">
    <source>
        <dbReference type="RuleBase" id="RU362007"/>
    </source>
</evidence>
<dbReference type="GO" id="GO:0006013">
    <property type="term" value="P:mannose metabolic process"/>
    <property type="evidence" value="ECO:0007669"/>
    <property type="project" value="TreeGrafter"/>
</dbReference>
<keyword evidence="3 6" id="KW-0324">Glycolysis</keyword>
<comment type="similarity">
    <text evidence="6">Belongs to the hexokinase family.</text>
</comment>
<dbReference type="AlphaFoldDB" id="J5TFU7"/>
<dbReference type="GO" id="GO:0006006">
    <property type="term" value="P:glucose metabolic process"/>
    <property type="evidence" value="ECO:0007669"/>
    <property type="project" value="TreeGrafter"/>
</dbReference>
<evidence type="ECO:0000256" key="7">
    <source>
        <dbReference type="SAM" id="MobiDB-lite"/>
    </source>
</evidence>
<dbReference type="GO" id="GO:0008865">
    <property type="term" value="F:fructokinase activity"/>
    <property type="evidence" value="ECO:0007669"/>
    <property type="project" value="TreeGrafter"/>
</dbReference>
<feature type="region of interest" description="Disordered" evidence="7">
    <location>
        <begin position="1"/>
        <end position="122"/>
    </location>
</feature>
<evidence type="ECO:0000259" key="8">
    <source>
        <dbReference type="Pfam" id="PF00349"/>
    </source>
</evidence>
<dbReference type="GeneID" id="25991660"/>
<dbReference type="OrthoDB" id="419537at2759"/>
<dbReference type="PROSITE" id="PS51748">
    <property type="entry name" value="HEXOKINASE_2"/>
    <property type="match status" value="1"/>
</dbReference>
<dbReference type="GO" id="GO:0005829">
    <property type="term" value="C:cytosol"/>
    <property type="evidence" value="ECO:0007669"/>
    <property type="project" value="TreeGrafter"/>
</dbReference>
<gene>
    <name evidence="9" type="ORF">A1Q1_08148</name>
</gene>